<dbReference type="InterPro" id="IPR041657">
    <property type="entry name" value="HTH_17"/>
</dbReference>
<dbReference type="Pfam" id="PF12728">
    <property type="entry name" value="HTH_17"/>
    <property type="match status" value="1"/>
</dbReference>
<dbReference type="OrthoDB" id="4376307at2"/>
<accession>A0A1X1XUE3</accession>
<gene>
    <name evidence="2" type="ORF">AWC14_07040</name>
</gene>
<evidence type="ECO:0000313" key="2">
    <source>
        <dbReference type="EMBL" id="ORW02483.1"/>
    </source>
</evidence>
<dbReference type="NCBIfam" id="TIGR01764">
    <property type="entry name" value="excise"/>
    <property type="match status" value="1"/>
</dbReference>
<protein>
    <recommendedName>
        <fullName evidence="1">Helix-turn-helix domain-containing protein</fullName>
    </recommendedName>
</protein>
<evidence type="ECO:0000259" key="1">
    <source>
        <dbReference type="Pfam" id="PF12728"/>
    </source>
</evidence>
<proteinExistence type="predicted"/>
<dbReference type="InterPro" id="IPR010093">
    <property type="entry name" value="SinI_DNA-bd"/>
</dbReference>
<sequence length="132" mass="14683">MITAQHGLYLTVDDAAYLADFLDHVCRSMRPSPRLADFARRLRKSCAALTPAQENGRNHLRGVHSELDVSDHAAYDLVDTDEAARLLGCSAANVRDLVRRGRLPARRAGNRWLLPARVVVERAERKAGRRAG</sequence>
<dbReference type="Proteomes" id="UP000193487">
    <property type="component" value="Unassembled WGS sequence"/>
</dbReference>
<dbReference type="AlphaFoldDB" id="A0A1X1XUE3"/>
<organism evidence="2 3">
    <name type="scientific">Mycobacterium kyorinense</name>
    <dbReference type="NCBI Taxonomy" id="487514"/>
    <lineage>
        <taxon>Bacteria</taxon>
        <taxon>Bacillati</taxon>
        <taxon>Actinomycetota</taxon>
        <taxon>Actinomycetes</taxon>
        <taxon>Mycobacteriales</taxon>
        <taxon>Mycobacteriaceae</taxon>
        <taxon>Mycobacterium</taxon>
    </lineage>
</organism>
<name>A0A1X1XUE3_9MYCO</name>
<reference evidence="2 3" key="1">
    <citation type="submission" date="2016-01" db="EMBL/GenBank/DDBJ databases">
        <title>The new phylogeny of the genus Mycobacterium.</title>
        <authorList>
            <person name="Tarcisio F."/>
            <person name="Conor M."/>
            <person name="Antonella G."/>
            <person name="Elisabetta G."/>
            <person name="Giulia F.S."/>
            <person name="Sara T."/>
            <person name="Anna F."/>
            <person name="Clotilde B."/>
            <person name="Roberto B."/>
            <person name="Veronica D.S."/>
            <person name="Fabio R."/>
            <person name="Monica P."/>
            <person name="Olivier J."/>
            <person name="Enrico T."/>
            <person name="Nicola S."/>
        </authorList>
    </citation>
    <scope>NUCLEOTIDE SEQUENCE [LARGE SCALE GENOMIC DNA]</scope>
    <source>
        <strain evidence="2 3">DSM 45166</strain>
    </source>
</reference>
<comment type="caution">
    <text evidence="2">The sequence shown here is derived from an EMBL/GenBank/DDBJ whole genome shotgun (WGS) entry which is preliminary data.</text>
</comment>
<dbReference type="GO" id="GO:0003677">
    <property type="term" value="F:DNA binding"/>
    <property type="evidence" value="ECO:0007669"/>
    <property type="project" value="InterPro"/>
</dbReference>
<evidence type="ECO:0000313" key="3">
    <source>
        <dbReference type="Proteomes" id="UP000193487"/>
    </source>
</evidence>
<feature type="domain" description="Helix-turn-helix" evidence="1">
    <location>
        <begin position="78"/>
        <end position="126"/>
    </location>
</feature>
<dbReference type="RefSeq" id="WP_052425604.1">
    <property type="nucleotide sequence ID" value="NZ_BBKA01000066.1"/>
</dbReference>
<keyword evidence="3" id="KW-1185">Reference proteome</keyword>
<dbReference type="EMBL" id="LQPE01000133">
    <property type="protein sequence ID" value="ORW02483.1"/>
    <property type="molecule type" value="Genomic_DNA"/>
</dbReference>